<feature type="domain" description="ABC3 transporter permease C-terminal" evidence="8">
    <location>
        <begin position="639"/>
        <end position="756"/>
    </location>
</feature>
<evidence type="ECO:0000256" key="2">
    <source>
        <dbReference type="ARBA" id="ARBA00022475"/>
    </source>
</evidence>
<evidence type="ECO:0000256" key="6">
    <source>
        <dbReference type="ARBA" id="ARBA00038076"/>
    </source>
</evidence>
<dbReference type="KEGG" id="acae:HYG86_07650"/>
<name>A0A7G9W7K8_ALKCA</name>
<keyword evidence="5 7" id="KW-0472">Membrane</keyword>
<dbReference type="InterPro" id="IPR050250">
    <property type="entry name" value="Macrolide_Exporter_MacB"/>
</dbReference>
<dbReference type="GO" id="GO:0022857">
    <property type="term" value="F:transmembrane transporter activity"/>
    <property type="evidence" value="ECO:0007669"/>
    <property type="project" value="TreeGrafter"/>
</dbReference>
<feature type="transmembrane region" description="Helical" evidence="7">
    <location>
        <begin position="246"/>
        <end position="265"/>
    </location>
</feature>
<dbReference type="AlphaFoldDB" id="A0A7G9W7K8"/>
<feature type="transmembrane region" description="Helical" evidence="7">
    <location>
        <begin position="299"/>
        <end position="321"/>
    </location>
</feature>
<evidence type="ECO:0000259" key="8">
    <source>
        <dbReference type="Pfam" id="PF02687"/>
    </source>
</evidence>
<sequence>MRKIVGNARAFLSIVLIISIGIGFYITLKSFAYNLENITENYINVHGLADYTIYGSAFNEDDVDILKEMAHIKEVAPRVTIDTRYNDSQLRIMSLPLTEEPINVPFYYDGRSPENGELAICRKYAKEHELNLGDEIIVQFPDSTISLIISGIIASPEYIYLSQSSSVPLASSSDFGIGYVHGQTLLREDIQYNEIIMLFDGDVDRGNVIRDIHSTLQPGKIQNAITKDNQISYSSYAADIDQINSMAYVFPMVFLLIGSTMIYVLQKRNVVQERKQIGIQKALGYGDYHVLQSFLKYGLLLSVLGSILGIGLYNIFGQFILTAFQQMLEIPGLELELVTDYWLIGSLVALVVTAFSNIIAVKQITKINPAEAMHAEKPKDGKMSLLEKIPGVWNKLSFNSRYALKTALRNKGRFIAVILGMVATLSLTLFSLGFGDSLEHLVDRHYTQVVNYDLLVEVEPRLIGEESLLKGMDIVSAYHTALLAPMKISKGEMEADISILVSKRDFNALKLEDNKGNKIHLDDSGAILPLYYAERLNVKIGDSIKVATLDGQSTFEVEISNISDQGTSFYVYLTYEYLNSKISDDLSFYNVLFVTTEGGYNNASEEIRGLEKVKSVASAESEKNTLLQLMSLIDILVLVLVCFAIVLGITVLYSVSAINLTARTYEFNLLSVMGYSTSNIMLAYIKETILQLLISIPFGFIGGMFILSAIKEEFSNEFFVMKEHIYPSSYFYSLMILILVIVITKLLAIRYIKKLDIVQGLKAREE</sequence>
<keyword evidence="4 7" id="KW-1133">Transmembrane helix</keyword>
<evidence type="ECO:0000256" key="3">
    <source>
        <dbReference type="ARBA" id="ARBA00022692"/>
    </source>
</evidence>
<dbReference type="InterPro" id="IPR003838">
    <property type="entry name" value="ABC3_permease_C"/>
</dbReference>
<evidence type="ECO:0000256" key="7">
    <source>
        <dbReference type="SAM" id="Phobius"/>
    </source>
</evidence>
<evidence type="ECO:0000313" key="9">
    <source>
        <dbReference type="EMBL" id="QNO14670.1"/>
    </source>
</evidence>
<feature type="transmembrane region" description="Helical" evidence="7">
    <location>
        <begin position="7"/>
        <end position="28"/>
    </location>
</feature>
<dbReference type="Pfam" id="PF02687">
    <property type="entry name" value="FtsX"/>
    <property type="match status" value="2"/>
</dbReference>
<dbReference type="RefSeq" id="WP_213168556.1">
    <property type="nucleotide sequence ID" value="NZ_CP058559.1"/>
</dbReference>
<feature type="domain" description="ABC3 transporter permease C-terminal" evidence="8">
    <location>
        <begin position="249"/>
        <end position="369"/>
    </location>
</feature>
<evidence type="ECO:0000256" key="4">
    <source>
        <dbReference type="ARBA" id="ARBA00022989"/>
    </source>
</evidence>
<gene>
    <name evidence="9" type="ORF">HYG86_07650</name>
</gene>
<keyword evidence="3 7" id="KW-0812">Transmembrane</keyword>
<feature type="transmembrane region" description="Helical" evidence="7">
    <location>
        <begin position="692"/>
        <end position="710"/>
    </location>
</feature>
<keyword evidence="2" id="KW-1003">Cell membrane</keyword>
<dbReference type="Proteomes" id="UP000516160">
    <property type="component" value="Chromosome"/>
</dbReference>
<dbReference type="GO" id="GO:0005886">
    <property type="term" value="C:plasma membrane"/>
    <property type="evidence" value="ECO:0007669"/>
    <property type="project" value="UniProtKB-SubCell"/>
</dbReference>
<proteinExistence type="inferred from homology"/>
<comment type="subcellular location">
    <subcellularLocation>
        <location evidence="1">Cell membrane</location>
        <topology evidence="1">Multi-pass membrane protein</topology>
    </subcellularLocation>
</comment>
<protein>
    <submittedName>
        <fullName evidence="9">ABC transporter permease</fullName>
    </submittedName>
</protein>
<dbReference type="PANTHER" id="PTHR30572">
    <property type="entry name" value="MEMBRANE COMPONENT OF TRANSPORTER-RELATED"/>
    <property type="match status" value="1"/>
</dbReference>
<keyword evidence="10" id="KW-1185">Reference proteome</keyword>
<feature type="transmembrane region" description="Helical" evidence="7">
    <location>
        <begin position="341"/>
        <end position="361"/>
    </location>
</feature>
<evidence type="ECO:0000256" key="5">
    <source>
        <dbReference type="ARBA" id="ARBA00023136"/>
    </source>
</evidence>
<reference evidence="9 10" key="1">
    <citation type="submission" date="2020-07" db="EMBL/GenBank/DDBJ databases">
        <title>Alkalicella. sp. LB2 genome.</title>
        <authorList>
            <person name="Postec A."/>
            <person name="Quemeneur M."/>
        </authorList>
    </citation>
    <scope>NUCLEOTIDE SEQUENCE [LARGE SCALE GENOMIC DNA]</scope>
    <source>
        <strain evidence="9 10">LB2</strain>
    </source>
</reference>
<evidence type="ECO:0000313" key="10">
    <source>
        <dbReference type="Proteomes" id="UP000516160"/>
    </source>
</evidence>
<feature type="transmembrane region" description="Helical" evidence="7">
    <location>
        <begin position="730"/>
        <end position="752"/>
    </location>
</feature>
<organism evidence="9 10">
    <name type="scientific">Alkalicella caledoniensis</name>
    <dbReference type="NCBI Taxonomy" id="2731377"/>
    <lineage>
        <taxon>Bacteria</taxon>
        <taxon>Bacillati</taxon>
        <taxon>Bacillota</taxon>
        <taxon>Clostridia</taxon>
        <taxon>Eubacteriales</taxon>
        <taxon>Proteinivoracaceae</taxon>
        <taxon>Alkalicella</taxon>
    </lineage>
</organism>
<evidence type="ECO:0000256" key="1">
    <source>
        <dbReference type="ARBA" id="ARBA00004651"/>
    </source>
</evidence>
<accession>A0A7G9W7K8</accession>
<comment type="similarity">
    <text evidence="6">Belongs to the ABC-4 integral membrane protein family.</text>
</comment>
<dbReference type="PANTHER" id="PTHR30572:SF4">
    <property type="entry name" value="ABC TRANSPORTER PERMEASE YTRF"/>
    <property type="match status" value="1"/>
</dbReference>
<feature type="transmembrane region" description="Helical" evidence="7">
    <location>
        <begin position="414"/>
        <end position="434"/>
    </location>
</feature>
<dbReference type="EMBL" id="CP058559">
    <property type="protein sequence ID" value="QNO14670.1"/>
    <property type="molecule type" value="Genomic_DNA"/>
</dbReference>
<feature type="transmembrane region" description="Helical" evidence="7">
    <location>
        <begin position="632"/>
        <end position="655"/>
    </location>
</feature>